<dbReference type="EMBL" id="MU825882">
    <property type="protein sequence ID" value="KAJ7385160.1"/>
    <property type="molecule type" value="Genomic_DNA"/>
</dbReference>
<name>A0A9W9ZPK3_9CNID</name>
<evidence type="ECO:0000313" key="1">
    <source>
        <dbReference type="EMBL" id="KAJ7385160.1"/>
    </source>
</evidence>
<dbReference type="OrthoDB" id="10040310at2759"/>
<sequence>MPCFNVFPDLTVTEPPPAKRFASLSESELDELVNERHSKTREITNWSVATFHEGAVKVKEA</sequence>
<gene>
    <name evidence="1" type="ORF">OS493_017537</name>
</gene>
<keyword evidence="2" id="KW-1185">Reference proteome</keyword>
<dbReference type="Proteomes" id="UP001163046">
    <property type="component" value="Unassembled WGS sequence"/>
</dbReference>
<proteinExistence type="predicted"/>
<protein>
    <submittedName>
        <fullName evidence="1">Uncharacterized protein</fullName>
    </submittedName>
</protein>
<organism evidence="1 2">
    <name type="scientific">Desmophyllum pertusum</name>
    <dbReference type="NCBI Taxonomy" id="174260"/>
    <lineage>
        <taxon>Eukaryota</taxon>
        <taxon>Metazoa</taxon>
        <taxon>Cnidaria</taxon>
        <taxon>Anthozoa</taxon>
        <taxon>Hexacorallia</taxon>
        <taxon>Scleractinia</taxon>
        <taxon>Caryophylliina</taxon>
        <taxon>Caryophylliidae</taxon>
        <taxon>Desmophyllum</taxon>
    </lineage>
</organism>
<dbReference type="AlphaFoldDB" id="A0A9W9ZPK3"/>
<reference evidence="1" key="1">
    <citation type="submission" date="2023-01" db="EMBL/GenBank/DDBJ databases">
        <title>Genome assembly of the deep-sea coral Lophelia pertusa.</title>
        <authorList>
            <person name="Herrera S."/>
            <person name="Cordes E."/>
        </authorList>
    </citation>
    <scope>NUCLEOTIDE SEQUENCE</scope>
    <source>
        <strain evidence="1">USNM1676648</strain>
        <tissue evidence="1">Polyp</tissue>
    </source>
</reference>
<comment type="caution">
    <text evidence="1">The sequence shown here is derived from an EMBL/GenBank/DDBJ whole genome shotgun (WGS) entry which is preliminary data.</text>
</comment>
<accession>A0A9W9ZPK3</accession>
<evidence type="ECO:0000313" key="2">
    <source>
        <dbReference type="Proteomes" id="UP001163046"/>
    </source>
</evidence>